<dbReference type="SUPFAM" id="SSF52799">
    <property type="entry name" value="(Phosphotyrosine protein) phosphatases II"/>
    <property type="match status" value="1"/>
</dbReference>
<dbReference type="InterPro" id="IPR006603">
    <property type="entry name" value="PQ-loop_rpt"/>
</dbReference>
<dbReference type="InterPro" id="IPR051415">
    <property type="entry name" value="LAAT-1"/>
</dbReference>
<evidence type="ECO:0000259" key="6">
    <source>
        <dbReference type="PROSITE" id="PS50056"/>
    </source>
</evidence>
<dbReference type="PANTHER" id="PTHR16201:SF44">
    <property type="entry name" value="SEVEN TRANSMEMBRANE PROTEIN 1"/>
    <property type="match status" value="1"/>
</dbReference>
<evidence type="ECO:0000256" key="1">
    <source>
        <dbReference type="ARBA" id="ARBA00004141"/>
    </source>
</evidence>
<evidence type="ECO:0000313" key="7">
    <source>
        <dbReference type="EMBL" id="KAG1310672.1"/>
    </source>
</evidence>
<feature type="transmembrane region" description="Helical" evidence="5">
    <location>
        <begin position="284"/>
        <end position="307"/>
    </location>
</feature>
<dbReference type="InterPro" id="IPR000387">
    <property type="entry name" value="Tyr_Pase_dom"/>
</dbReference>
<evidence type="ECO:0000256" key="2">
    <source>
        <dbReference type="ARBA" id="ARBA00022692"/>
    </source>
</evidence>
<organism evidence="7 8">
    <name type="scientific">Rhizopus oryzae</name>
    <name type="common">Mucormycosis agent</name>
    <name type="synonym">Rhizopus arrhizus var. delemar</name>
    <dbReference type="NCBI Taxonomy" id="64495"/>
    <lineage>
        <taxon>Eukaryota</taxon>
        <taxon>Fungi</taxon>
        <taxon>Fungi incertae sedis</taxon>
        <taxon>Mucoromycota</taxon>
        <taxon>Mucoromycotina</taxon>
        <taxon>Mucoromycetes</taxon>
        <taxon>Mucorales</taxon>
        <taxon>Mucorineae</taxon>
        <taxon>Rhizopodaceae</taxon>
        <taxon>Rhizopus</taxon>
    </lineage>
</organism>
<keyword evidence="8" id="KW-1185">Reference proteome</keyword>
<comment type="subcellular location">
    <subcellularLocation>
        <location evidence="1">Membrane</location>
        <topology evidence="1">Multi-pass membrane protein</topology>
    </subcellularLocation>
</comment>
<dbReference type="GO" id="GO:0016020">
    <property type="term" value="C:membrane"/>
    <property type="evidence" value="ECO:0007669"/>
    <property type="project" value="UniProtKB-SubCell"/>
</dbReference>
<feature type="domain" description="Tyrosine specific protein phosphatases" evidence="6">
    <location>
        <begin position="82"/>
        <end position="123"/>
    </location>
</feature>
<feature type="transmembrane region" description="Helical" evidence="5">
    <location>
        <begin position="186"/>
        <end position="206"/>
    </location>
</feature>
<dbReference type="FunFam" id="1.20.1280.290:FF:000012">
    <property type="entry name" value="Vacuolar membrane PQ loop repeat protein"/>
    <property type="match status" value="1"/>
</dbReference>
<dbReference type="Proteomes" id="UP000716291">
    <property type="component" value="Unassembled WGS sequence"/>
</dbReference>
<dbReference type="Pfam" id="PF04193">
    <property type="entry name" value="PQ-loop"/>
    <property type="match status" value="1"/>
</dbReference>
<dbReference type="EMBL" id="JAANQT010000477">
    <property type="protein sequence ID" value="KAG1310672.1"/>
    <property type="molecule type" value="Genomic_DNA"/>
</dbReference>
<keyword evidence="2 5" id="KW-0812">Transmembrane</keyword>
<sequence length="312" mass="35542">MFTIIQSPQTHQKFLLLDAPTKTTLPKYIEMFKQEQVSDLVCICHRPDNVYDPQELEQSTGIKVHETIKFKDGSVPDQEAIDRWLELSQRAKEQQTTIGAHCIAGIGRAPVLVAISLIEGGMDPLLLLAAYYLFADCLLMSQVVYYQKSRIRHEDVIDEDDMSHNEHSLLVPKASVSEKTRSVTHIFFISSILLWLLLLVASAIYFHQSSLDSSKIHVLPQIFGWASAILYCSSRIPQILQNFKNQSVEGLSLTMFIFSVVGNLTFCLSIVLVSLDPTFLFINYPWLLGSGGTLFFDFTIFFQFYMYKKHRS</sequence>
<feature type="transmembrane region" description="Helical" evidence="5">
    <location>
        <begin position="248"/>
        <end position="272"/>
    </location>
</feature>
<dbReference type="InterPro" id="IPR029021">
    <property type="entry name" value="Prot-tyrosine_phosphatase-like"/>
</dbReference>
<proteinExistence type="predicted"/>
<dbReference type="Gene3D" id="3.90.190.10">
    <property type="entry name" value="Protein tyrosine phosphatase superfamily"/>
    <property type="match status" value="1"/>
</dbReference>
<evidence type="ECO:0000256" key="3">
    <source>
        <dbReference type="ARBA" id="ARBA00022989"/>
    </source>
</evidence>
<evidence type="ECO:0000256" key="5">
    <source>
        <dbReference type="SAM" id="Phobius"/>
    </source>
</evidence>
<name>A0A9P6XCQ0_RHIOR</name>
<dbReference type="SMART" id="SM00679">
    <property type="entry name" value="CTNS"/>
    <property type="match status" value="1"/>
</dbReference>
<gene>
    <name evidence="7" type="ORF">G6F64_004387</name>
</gene>
<dbReference type="PROSITE" id="PS50056">
    <property type="entry name" value="TYR_PHOSPHATASE_2"/>
    <property type="match status" value="1"/>
</dbReference>
<keyword evidence="3 5" id="KW-1133">Transmembrane helix</keyword>
<feature type="transmembrane region" description="Helical" evidence="5">
    <location>
        <begin position="124"/>
        <end position="146"/>
    </location>
</feature>
<dbReference type="OrthoDB" id="8048523at2759"/>
<dbReference type="PANTHER" id="PTHR16201">
    <property type="entry name" value="SEVEN TRANSMEMBRANE PROTEIN 1-RELATED"/>
    <property type="match status" value="1"/>
</dbReference>
<accession>A0A9P6XCQ0</accession>
<keyword evidence="4 5" id="KW-0472">Membrane</keyword>
<dbReference type="Gene3D" id="1.20.1280.290">
    <property type="match status" value="1"/>
</dbReference>
<feature type="transmembrane region" description="Helical" evidence="5">
    <location>
        <begin position="98"/>
        <end position="118"/>
    </location>
</feature>
<dbReference type="Pfam" id="PF22785">
    <property type="entry name" value="Tc-R-P"/>
    <property type="match status" value="1"/>
</dbReference>
<evidence type="ECO:0000256" key="4">
    <source>
        <dbReference type="ARBA" id="ARBA00023136"/>
    </source>
</evidence>
<comment type="caution">
    <text evidence="7">The sequence shown here is derived from an EMBL/GenBank/DDBJ whole genome shotgun (WGS) entry which is preliminary data.</text>
</comment>
<dbReference type="AlphaFoldDB" id="A0A9P6XCQ0"/>
<protein>
    <recommendedName>
        <fullName evidence="6">Tyrosine specific protein phosphatases domain-containing protein</fullName>
    </recommendedName>
</protein>
<evidence type="ECO:0000313" key="8">
    <source>
        <dbReference type="Proteomes" id="UP000716291"/>
    </source>
</evidence>
<reference evidence="7" key="1">
    <citation type="journal article" date="2020" name="Microb. Genom.">
        <title>Genetic diversity of clinical and environmental Mucorales isolates obtained from an investigation of mucormycosis cases among solid organ transplant recipients.</title>
        <authorList>
            <person name="Nguyen M.H."/>
            <person name="Kaul D."/>
            <person name="Muto C."/>
            <person name="Cheng S.J."/>
            <person name="Richter R.A."/>
            <person name="Bruno V.M."/>
            <person name="Liu G."/>
            <person name="Beyhan S."/>
            <person name="Sundermann A.J."/>
            <person name="Mounaud S."/>
            <person name="Pasculle A.W."/>
            <person name="Nierman W.C."/>
            <person name="Driscoll E."/>
            <person name="Cumbie R."/>
            <person name="Clancy C.J."/>
            <person name="Dupont C.L."/>
        </authorList>
    </citation>
    <scope>NUCLEOTIDE SEQUENCE</scope>
    <source>
        <strain evidence="7">GL11</strain>
    </source>
</reference>